<dbReference type="EMBL" id="BAAAQN010000006">
    <property type="protein sequence ID" value="GAA2019302.1"/>
    <property type="molecule type" value="Genomic_DNA"/>
</dbReference>
<dbReference type="InterPro" id="IPR002509">
    <property type="entry name" value="NODB_dom"/>
</dbReference>
<keyword evidence="2" id="KW-0378">Hydrolase</keyword>
<protein>
    <recommendedName>
        <fullName evidence="4">NodB homology domain-containing protein</fullName>
    </recommendedName>
</protein>
<proteinExistence type="predicted"/>
<dbReference type="SUPFAM" id="SSF88713">
    <property type="entry name" value="Glycoside hydrolase/deacetylase"/>
    <property type="match status" value="1"/>
</dbReference>
<dbReference type="PANTHER" id="PTHR10587:SF133">
    <property type="entry name" value="CHITIN DEACETYLASE 1-RELATED"/>
    <property type="match status" value="1"/>
</dbReference>
<feature type="region of interest" description="Disordered" evidence="3">
    <location>
        <begin position="206"/>
        <end position="263"/>
    </location>
</feature>
<organism evidence="5 6">
    <name type="scientific">Catenulispora yoronensis</name>
    <dbReference type="NCBI Taxonomy" id="450799"/>
    <lineage>
        <taxon>Bacteria</taxon>
        <taxon>Bacillati</taxon>
        <taxon>Actinomycetota</taxon>
        <taxon>Actinomycetes</taxon>
        <taxon>Catenulisporales</taxon>
        <taxon>Catenulisporaceae</taxon>
        <taxon>Catenulispora</taxon>
    </lineage>
</organism>
<sequence length="263" mass="28233">MNADVDCSTAKCIALTFDDGPGPDTGRLLDILQSENVPATFFVLGDQAEKYPATVRREYAEGHEVGNHTWDHKDLSTLSAPAVQEEIKRGADAIAATGIPRPTLVRPPYGAVNDTVRTYAGYPFVMWRVDPLDWKYPNAARVTDQIVSHAAPGRIVLSHDIHKTTIDAMPSVIQQLKQQGYTFVTVSTLMKGVGLQNGQSYFTRPAGMTGMGVVPEQSRSQSQGQSQSPEGSQSSPSTIPSTSGTPTGSTPPTGSAPTDRPRH</sequence>
<dbReference type="CDD" id="cd10954">
    <property type="entry name" value="CE4_CtAXE_like"/>
    <property type="match status" value="1"/>
</dbReference>
<name>A0ABN2TSM0_9ACTN</name>
<evidence type="ECO:0000259" key="4">
    <source>
        <dbReference type="PROSITE" id="PS51677"/>
    </source>
</evidence>
<evidence type="ECO:0000313" key="6">
    <source>
        <dbReference type="Proteomes" id="UP001500751"/>
    </source>
</evidence>
<feature type="domain" description="NodB homology" evidence="4">
    <location>
        <begin position="11"/>
        <end position="184"/>
    </location>
</feature>
<dbReference type="Pfam" id="PF01522">
    <property type="entry name" value="Polysacc_deac_1"/>
    <property type="match status" value="1"/>
</dbReference>
<evidence type="ECO:0000313" key="5">
    <source>
        <dbReference type="EMBL" id="GAA2019302.1"/>
    </source>
</evidence>
<reference evidence="5 6" key="1">
    <citation type="journal article" date="2019" name="Int. J. Syst. Evol. Microbiol.">
        <title>The Global Catalogue of Microorganisms (GCM) 10K type strain sequencing project: providing services to taxonomists for standard genome sequencing and annotation.</title>
        <authorList>
            <consortium name="The Broad Institute Genomics Platform"/>
            <consortium name="The Broad Institute Genome Sequencing Center for Infectious Disease"/>
            <person name="Wu L."/>
            <person name="Ma J."/>
        </authorList>
    </citation>
    <scope>NUCLEOTIDE SEQUENCE [LARGE SCALE GENOMIC DNA]</scope>
    <source>
        <strain evidence="5 6">JCM 16014</strain>
    </source>
</reference>
<keyword evidence="1" id="KW-0479">Metal-binding</keyword>
<dbReference type="PANTHER" id="PTHR10587">
    <property type="entry name" value="GLYCOSYL TRANSFERASE-RELATED"/>
    <property type="match status" value="1"/>
</dbReference>
<gene>
    <name evidence="5" type="ORF">GCM10009839_14660</name>
</gene>
<dbReference type="InterPro" id="IPR011330">
    <property type="entry name" value="Glyco_hydro/deAcase_b/a-brl"/>
</dbReference>
<dbReference type="PROSITE" id="PS51677">
    <property type="entry name" value="NODB"/>
    <property type="match status" value="1"/>
</dbReference>
<accession>A0ABN2TSM0</accession>
<evidence type="ECO:0000256" key="1">
    <source>
        <dbReference type="ARBA" id="ARBA00022723"/>
    </source>
</evidence>
<comment type="caution">
    <text evidence="5">The sequence shown here is derived from an EMBL/GenBank/DDBJ whole genome shotgun (WGS) entry which is preliminary data.</text>
</comment>
<dbReference type="Gene3D" id="3.20.20.370">
    <property type="entry name" value="Glycoside hydrolase/deacetylase"/>
    <property type="match status" value="1"/>
</dbReference>
<dbReference type="Proteomes" id="UP001500751">
    <property type="component" value="Unassembled WGS sequence"/>
</dbReference>
<keyword evidence="6" id="KW-1185">Reference proteome</keyword>
<feature type="compositionally biased region" description="Low complexity" evidence="3">
    <location>
        <begin position="216"/>
        <end position="263"/>
    </location>
</feature>
<dbReference type="InterPro" id="IPR050248">
    <property type="entry name" value="Polysacc_deacetylase_ArnD"/>
</dbReference>
<evidence type="ECO:0000256" key="3">
    <source>
        <dbReference type="SAM" id="MobiDB-lite"/>
    </source>
</evidence>
<evidence type="ECO:0000256" key="2">
    <source>
        <dbReference type="ARBA" id="ARBA00022801"/>
    </source>
</evidence>